<dbReference type="RefSeq" id="WP_022213065.1">
    <property type="nucleotide sequence ID" value="NZ_JACOOQ010000002.1"/>
</dbReference>
<dbReference type="SUPFAM" id="SSF47240">
    <property type="entry name" value="Ferritin-like"/>
    <property type="match status" value="1"/>
</dbReference>
<comment type="caution">
    <text evidence="4">The sequence shown here is derived from an EMBL/GenBank/DDBJ whole genome shotgun (WGS) entry which is preliminary data.</text>
</comment>
<dbReference type="InterPro" id="IPR003251">
    <property type="entry name" value="Rr_diiron-bd_dom"/>
</dbReference>
<protein>
    <submittedName>
        <fullName evidence="4">Manganese catalase family protein</fullName>
    </submittedName>
</protein>
<dbReference type="CDD" id="cd07908">
    <property type="entry name" value="Mn_catalase_like"/>
    <property type="match status" value="1"/>
</dbReference>
<dbReference type="GO" id="GO:0020037">
    <property type="term" value="F:heme binding"/>
    <property type="evidence" value="ECO:0007669"/>
    <property type="project" value="TreeGrafter"/>
</dbReference>
<name>A0A8I0DNK5_9CLOT</name>
<dbReference type="AlphaFoldDB" id="A0A8I0DNK5"/>
<evidence type="ECO:0000313" key="5">
    <source>
        <dbReference type="Proteomes" id="UP000662088"/>
    </source>
</evidence>
<dbReference type="GO" id="GO:0005506">
    <property type="term" value="F:iron ion binding"/>
    <property type="evidence" value="ECO:0007669"/>
    <property type="project" value="TreeGrafter"/>
</dbReference>
<organism evidence="4 5">
    <name type="scientific">Clostridium lentum</name>
    <dbReference type="NCBI Taxonomy" id="2763037"/>
    <lineage>
        <taxon>Bacteria</taxon>
        <taxon>Bacillati</taxon>
        <taxon>Bacillota</taxon>
        <taxon>Clostridia</taxon>
        <taxon>Eubacteriales</taxon>
        <taxon>Clostridiaceae</taxon>
        <taxon>Clostridium</taxon>
    </lineage>
</organism>
<feature type="domain" description="Rubrerythrin diiron-binding" evidence="3">
    <location>
        <begin position="39"/>
        <end position="165"/>
    </location>
</feature>
<dbReference type="PANTHER" id="PTHR30295">
    <property type="entry name" value="BACTERIOFERRITIN"/>
    <property type="match status" value="1"/>
</dbReference>
<accession>A0A8I0DNK5</accession>
<reference evidence="4" key="1">
    <citation type="submission" date="2020-08" db="EMBL/GenBank/DDBJ databases">
        <title>Genome public.</title>
        <authorList>
            <person name="Liu C."/>
            <person name="Sun Q."/>
        </authorList>
    </citation>
    <scope>NUCLEOTIDE SEQUENCE</scope>
    <source>
        <strain evidence="4">NSJ-42</strain>
    </source>
</reference>
<evidence type="ECO:0000259" key="3">
    <source>
        <dbReference type="Pfam" id="PF02915"/>
    </source>
</evidence>
<dbReference type="Gene3D" id="1.20.1260.10">
    <property type="match status" value="2"/>
</dbReference>
<dbReference type="GO" id="GO:0005829">
    <property type="term" value="C:cytosol"/>
    <property type="evidence" value="ECO:0007669"/>
    <property type="project" value="TreeGrafter"/>
</dbReference>
<dbReference type="InterPro" id="IPR009078">
    <property type="entry name" value="Ferritin-like_SF"/>
</dbReference>
<evidence type="ECO:0000313" key="4">
    <source>
        <dbReference type="EMBL" id="MBC5639236.1"/>
    </source>
</evidence>
<sequence length="172" mass="19921">MDNNLNLCKAKLPYPPIVVAKPNKHYAEIIQVNFAGAVSEFSAISQYINHHFRTENQYPEISKTLEHIAIVEMYHLEILGKLIIKLGGNPGYWINKKDKKLNWSPHFINYGLNVTEMINYDIKDEKVAIKQYISTQKKIDDSNIISIIDRIILDEEVHIQILTELSKKYLTP</sequence>
<keyword evidence="2" id="KW-0408">Iron</keyword>
<evidence type="ECO:0000256" key="1">
    <source>
        <dbReference type="ARBA" id="ARBA00022434"/>
    </source>
</evidence>
<evidence type="ECO:0000256" key="2">
    <source>
        <dbReference type="ARBA" id="ARBA00023004"/>
    </source>
</evidence>
<keyword evidence="1" id="KW-0409">Iron storage</keyword>
<dbReference type="Proteomes" id="UP000662088">
    <property type="component" value="Unassembled WGS sequence"/>
</dbReference>
<dbReference type="GO" id="GO:0004322">
    <property type="term" value="F:ferroxidase activity"/>
    <property type="evidence" value="ECO:0007669"/>
    <property type="project" value="TreeGrafter"/>
</dbReference>
<dbReference type="PANTHER" id="PTHR30295:SF0">
    <property type="entry name" value="BACTERIOFERRITIN"/>
    <property type="match status" value="1"/>
</dbReference>
<dbReference type="EMBL" id="JACOOQ010000002">
    <property type="protein sequence ID" value="MBC5639236.1"/>
    <property type="molecule type" value="Genomic_DNA"/>
</dbReference>
<keyword evidence="5" id="KW-1185">Reference proteome</keyword>
<gene>
    <name evidence="4" type="ORF">H8R92_02075</name>
</gene>
<dbReference type="GO" id="GO:0006879">
    <property type="term" value="P:intracellular iron ion homeostasis"/>
    <property type="evidence" value="ECO:0007669"/>
    <property type="project" value="UniProtKB-KW"/>
</dbReference>
<proteinExistence type="predicted"/>
<dbReference type="InterPro" id="IPR012347">
    <property type="entry name" value="Ferritin-like"/>
</dbReference>
<dbReference type="Pfam" id="PF02915">
    <property type="entry name" value="Rubrerythrin"/>
    <property type="match status" value="1"/>
</dbReference>